<feature type="compositionally biased region" description="Polar residues" evidence="2">
    <location>
        <begin position="433"/>
        <end position="452"/>
    </location>
</feature>
<evidence type="ECO:0000256" key="2">
    <source>
        <dbReference type="SAM" id="MobiDB-lite"/>
    </source>
</evidence>
<evidence type="ECO:0000313" key="4">
    <source>
        <dbReference type="EMBL" id="KAK5090642.1"/>
    </source>
</evidence>
<reference evidence="4 5" key="1">
    <citation type="submission" date="2023-08" db="EMBL/GenBank/DDBJ databases">
        <title>Black Yeasts Isolated from many extreme environments.</title>
        <authorList>
            <person name="Coleine C."/>
            <person name="Stajich J.E."/>
            <person name="Selbmann L."/>
        </authorList>
    </citation>
    <scope>NUCLEOTIDE SEQUENCE [LARGE SCALE GENOMIC DNA]</scope>
    <source>
        <strain evidence="4 5">CCFEE 5910</strain>
    </source>
</reference>
<feature type="coiled-coil region" evidence="1">
    <location>
        <begin position="564"/>
        <end position="598"/>
    </location>
</feature>
<dbReference type="AlphaFoldDB" id="A0AAN7Y9T8"/>
<feature type="region of interest" description="Disordered" evidence="2">
    <location>
        <begin position="62"/>
        <end position="94"/>
    </location>
</feature>
<feature type="domain" description="Inner kinetochore subunit AME1" evidence="3">
    <location>
        <begin position="502"/>
        <end position="680"/>
    </location>
</feature>
<feature type="compositionally biased region" description="Acidic residues" evidence="2">
    <location>
        <begin position="403"/>
        <end position="413"/>
    </location>
</feature>
<gene>
    <name evidence="4" type="ORF">LTR05_000817</name>
</gene>
<feature type="compositionally biased region" description="Low complexity" evidence="2">
    <location>
        <begin position="414"/>
        <end position="425"/>
    </location>
</feature>
<protein>
    <recommendedName>
        <fullName evidence="3">Inner kinetochore subunit AME1 domain-containing protein</fullName>
    </recommendedName>
</protein>
<evidence type="ECO:0000256" key="1">
    <source>
        <dbReference type="SAM" id="Coils"/>
    </source>
</evidence>
<feature type="compositionally biased region" description="Acidic residues" evidence="2">
    <location>
        <begin position="317"/>
        <end position="335"/>
    </location>
</feature>
<dbReference type="Pfam" id="PF20994">
    <property type="entry name" value="CENPU"/>
    <property type="match status" value="1"/>
</dbReference>
<name>A0AAN7Y9T8_9EURO</name>
<comment type="caution">
    <text evidence="4">The sequence shown here is derived from an EMBL/GenBank/DDBJ whole genome shotgun (WGS) entry which is preliminary data.</text>
</comment>
<keyword evidence="1" id="KW-0175">Coiled coil</keyword>
<feature type="compositionally biased region" description="Basic residues" evidence="2">
    <location>
        <begin position="208"/>
        <end position="234"/>
    </location>
</feature>
<feature type="region of interest" description="Disordered" evidence="2">
    <location>
        <begin position="1"/>
        <end position="35"/>
    </location>
</feature>
<evidence type="ECO:0000259" key="3">
    <source>
        <dbReference type="Pfam" id="PF20994"/>
    </source>
</evidence>
<sequence length="686" mass="76666">MEVERQLHNTALHTTGRNEDGSRSNASFDTGTNARWERQLMRQRGAGSRPVENIDFGFGFTFSAPNTPASRRSRTRSKTPASATRQHGPIQTSSLVENDDPIIQGVIGSTRPETEHEGVEEEFPDRSQRKRRRLSEISNMTRTTDVSHPLTTLYEGEVVNAEVETIASVTPAKIRPPSSPLFFASTAQDGNNLDKENNPAPTDMNRPAARKRKRKSIGQQSKKKRTSNTVRKHLPTPSDTLEENLESEAQSRPDQVDVYSREQSVNTEASPVGPSLVQSQHGQPVRRRKRKSIVQGKTRRKSAVARSSLPLPAVESIESDVSEDVDQDNDQEDVSEITPVVGSNSRSQSMSETELDTQSFQPEAREDPQSETAPSQLGRTRRHVSTSTEDVRWGDPNQSQNAYDEEGEEDAYSPDDATPEATPAPKRAKNKQKPASSKSSTRPRNTVKQPKSTIPIVTHRMTNLRALPTINEQPEEDEHEHDSDIDELALPAPPTITIRTAPNAVDVLAQACRETIDTITSDLKQSATSSLSKSELTKRLAALQAFRSTLDHQLFQTSQSLDQRLNAEARVRASRREKAELQARWLEIRRRRDQLELRKDAIRRQHWENESLATKRFDASEAALGVEDSLSRSREHQDLDRGPELEFKLMKIARDVSNASNDGSGSILQTVRAFNARLEDTTTRLG</sequence>
<feature type="region of interest" description="Disordered" evidence="2">
    <location>
        <begin position="172"/>
        <end position="457"/>
    </location>
</feature>
<keyword evidence="5" id="KW-1185">Reference proteome</keyword>
<feature type="compositionally biased region" description="Basic residues" evidence="2">
    <location>
        <begin position="284"/>
        <end position="303"/>
    </location>
</feature>
<feature type="region of interest" description="Disordered" evidence="2">
    <location>
        <begin position="109"/>
        <end position="139"/>
    </location>
</feature>
<proteinExistence type="predicted"/>
<dbReference type="InterPro" id="IPR048743">
    <property type="entry name" value="AME1"/>
</dbReference>
<dbReference type="Proteomes" id="UP001309876">
    <property type="component" value="Unassembled WGS sequence"/>
</dbReference>
<organism evidence="4 5">
    <name type="scientific">Lithohypha guttulata</name>
    <dbReference type="NCBI Taxonomy" id="1690604"/>
    <lineage>
        <taxon>Eukaryota</taxon>
        <taxon>Fungi</taxon>
        <taxon>Dikarya</taxon>
        <taxon>Ascomycota</taxon>
        <taxon>Pezizomycotina</taxon>
        <taxon>Eurotiomycetes</taxon>
        <taxon>Chaetothyriomycetidae</taxon>
        <taxon>Chaetothyriales</taxon>
        <taxon>Trichomeriaceae</taxon>
        <taxon>Lithohypha</taxon>
    </lineage>
</organism>
<feature type="compositionally biased region" description="Polar residues" evidence="2">
    <location>
        <begin position="341"/>
        <end position="361"/>
    </location>
</feature>
<feature type="compositionally biased region" description="Polar residues" evidence="2">
    <location>
        <begin position="78"/>
        <end position="94"/>
    </location>
</feature>
<dbReference type="EMBL" id="JAVRRJ010000001">
    <property type="protein sequence ID" value="KAK5090642.1"/>
    <property type="molecule type" value="Genomic_DNA"/>
</dbReference>
<evidence type="ECO:0000313" key="5">
    <source>
        <dbReference type="Proteomes" id="UP001309876"/>
    </source>
</evidence>
<accession>A0AAN7Y9T8</accession>
<feature type="compositionally biased region" description="Polar residues" evidence="2">
    <location>
        <begin position="23"/>
        <end position="33"/>
    </location>
</feature>